<keyword evidence="2 3" id="KW-0819">tRNA processing</keyword>
<dbReference type="SUPFAM" id="SSF75169">
    <property type="entry name" value="DsrEFH-like"/>
    <property type="match status" value="1"/>
</dbReference>
<dbReference type="NCBIfam" id="NF010035">
    <property type="entry name" value="PRK13510.1"/>
    <property type="match status" value="1"/>
</dbReference>
<dbReference type="Pfam" id="PF04077">
    <property type="entry name" value="DsrH"/>
    <property type="match status" value="1"/>
</dbReference>
<dbReference type="RefSeq" id="WP_162367222.1">
    <property type="nucleotide sequence ID" value="NZ_WUBS01000012.1"/>
</dbReference>
<dbReference type="InterPro" id="IPR007215">
    <property type="entry name" value="Sulphur_relay_TusB/DsrH"/>
</dbReference>
<comment type="function">
    <text evidence="3">Part of a sulfur-relay system required for 2-thiolation of 5-methylaminomethyl-2-thiouridine (mnm(5)s(2)U) at tRNA wobble positions.</text>
</comment>
<dbReference type="HAMAP" id="MF_01564">
    <property type="entry name" value="Thiourid_synth_B"/>
    <property type="match status" value="1"/>
</dbReference>
<dbReference type="GO" id="GO:1990228">
    <property type="term" value="C:sulfurtransferase complex"/>
    <property type="evidence" value="ECO:0007669"/>
    <property type="project" value="TreeGrafter"/>
</dbReference>
<reference evidence="4 5" key="1">
    <citation type="submission" date="2019-12" db="EMBL/GenBank/DDBJ databases">
        <authorList>
            <person name="Lee S.D."/>
        </authorList>
    </citation>
    <scope>NUCLEOTIDE SEQUENCE [LARGE SCALE GENOMIC DNA]</scope>
    <source>
        <strain evidence="4 5">SAP-6</strain>
    </source>
</reference>
<evidence type="ECO:0000256" key="1">
    <source>
        <dbReference type="ARBA" id="ARBA00022490"/>
    </source>
</evidence>
<dbReference type="GO" id="GO:0002143">
    <property type="term" value="P:tRNA wobble position uridine thiolation"/>
    <property type="evidence" value="ECO:0007669"/>
    <property type="project" value="InterPro"/>
</dbReference>
<comment type="similarity">
    <text evidence="3">Belongs to the DsrH/TusB family.</text>
</comment>
<reference evidence="4 5" key="2">
    <citation type="submission" date="2020-02" db="EMBL/GenBank/DDBJ databases">
        <title>The new genus of Enterobacteriales.</title>
        <authorList>
            <person name="Kim I.S."/>
        </authorList>
    </citation>
    <scope>NUCLEOTIDE SEQUENCE [LARGE SCALE GENOMIC DNA]</scope>
    <source>
        <strain evidence="4 5">SAP-6</strain>
    </source>
</reference>
<accession>A0A845SNL3</accession>
<evidence type="ECO:0000256" key="3">
    <source>
        <dbReference type="HAMAP-Rule" id="MF_01564"/>
    </source>
</evidence>
<comment type="subunit">
    <text evidence="3">Heterohexamer, formed by a dimer of trimers. The hexameric TusBCD complex contains 2 copies each of TusB, TusC and TusD. The TusBCD complex interacts with TusE.</text>
</comment>
<dbReference type="Proteomes" id="UP000461443">
    <property type="component" value="Unassembled WGS sequence"/>
</dbReference>
<dbReference type="PANTHER" id="PTHR37526">
    <property type="entry name" value="PROTEIN TUSB"/>
    <property type="match status" value="1"/>
</dbReference>
<dbReference type="GO" id="GO:0016740">
    <property type="term" value="F:transferase activity"/>
    <property type="evidence" value="ECO:0007669"/>
    <property type="project" value="UniProtKB-KW"/>
</dbReference>
<evidence type="ECO:0000313" key="5">
    <source>
        <dbReference type="Proteomes" id="UP000461443"/>
    </source>
</evidence>
<gene>
    <name evidence="3 4" type="primary">tusB</name>
    <name evidence="4" type="ORF">GRH90_17410</name>
</gene>
<keyword evidence="1 3" id="KW-0963">Cytoplasm</keyword>
<dbReference type="EMBL" id="WUBS01000012">
    <property type="protein sequence ID" value="NDL64514.1"/>
    <property type="molecule type" value="Genomic_DNA"/>
</dbReference>
<name>A0A845SNL3_9GAMM</name>
<dbReference type="NCBIfam" id="TIGR03011">
    <property type="entry name" value="sulf_tusB_dsrH"/>
    <property type="match status" value="1"/>
</dbReference>
<evidence type="ECO:0000313" key="4">
    <source>
        <dbReference type="EMBL" id="NDL64514.1"/>
    </source>
</evidence>
<keyword evidence="4" id="KW-0808">Transferase</keyword>
<dbReference type="Gene3D" id="3.40.1260.10">
    <property type="entry name" value="DsrEFH-like"/>
    <property type="match status" value="1"/>
</dbReference>
<dbReference type="AlphaFoldDB" id="A0A845SNL3"/>
<dbReference type="InterPro" id="IPR023526">
    <property type="entry name" value="Sulphur_relay_TusB"/>
</dbReference>
<evidence type="ECO:0000256" key="2">
    <source>
        <dbReference type="ARBA" id="ARBA00022694"/>
    </source>
</evidence>
<keyword evidence="5" id="KW-1185">Reference proteome</keyword>
<comment type="caution">
    <text evidence="4">The sequence shown here is derived from an EMBL/GenBank/DDBJ whole genome shotgun (WGS) entry which is preliminary data.</text>
</comment>
<sequence>MLYTLSRSPYARDLPALLLTARPGDDLLLMQDGVIAGLAGTSALEKLLGSPLGLYALDADIAARGLLAHFSDKITLISYTGFVSLTVKHPQQMAW</sequence>
<dbReference type="PANTHER" id="PTHR37526:SF1">
    <property type="entry name" value="PROTEIN TUSB"/>
    <property type="match status" value="1"/>
</dbReference>
<protein>
    <recommendedName>
        <fullName evidence="3">Protein TusB</fullName>
    </recommendedName>
    <alternativeName>
        <fullName evidence="3">tRNA 2-thiouridine synthesizing protein B</fullName>
    </alternativeName>
</protein>
<comment type="subcellular location">
    <subcellularLocation>
        <location evidence="3">Cytoplasm</location>
    </subcellularLocation>
</comment>
<dbReference type="InterPro" id="IPR027396">
    <property type="entry name" value="DsrEFH-like"/>
</dbReference>
<organism evidence="4 5">
    <name type="scientific">Acerihabitans arboris</name>
    <dbReference type="NCBI Taxonomy" id="2691583"/>
    <lineage>
        <taxon>Bacteria</taxon>
        <taxon>Pseudomonadati</taxon>
        <taxon>Pseudomonadota</taxon>
        <taxon>Gammaproteobacteria</taxon>
        <taxon>Enterobacterales</taxon>
        <taxon>Pectobacteriaceae</taxon>
        <taxon>Acerihabitans</taxon>
    </lineage>
</organism>
<proteinExistence type="inferred from homology"/>